<dbReference type="EMBL" id="JACHXX010000012">
    <property type="protein sequence ID" value="MBB3165855.1"/>
    <property type="molecule type" value="Genomic_DNA"/>
</dbReference>
<name>A0AAX2QCF3_9HYPH</name>
<evidence type="ECO:0000313" key="2">
    <source>
        <dbReference type="EMBL" id="MBB3165855.1"/>
    </source>
</evidence>
<dbReference type="Proteomes" id="UP000542811">
    <property type="component" value="Unassembled WGS sequence"/>
</dbReference>
<reference evidence="3 4" key="1">
    <citation type="submission" date="2019-03" db="EMBL/GenBank/DDBJ databases">
        <title>Genomic Encyclopedia of Type Strains, Phase IV (KMG-V): Genome sequencing to study the core and pangenomes of soil and plant-associated prokaryotes.</title>
        <authorList>
            <person name="Whitman W."/>
        </authorList>
    </citation>
    <scope>NUCLEOTIDE SEQUENCE [LARGE SCALE GENOMIC DNA]</scope>
    <source>
        <strain evidence="3 4">FB403</strain>
    </source>
</reference>
<proteinExistence type="predicted"/>
<feature type="compositionally biased region" description="Basic residues" evidence="1">
    <location>
        <begin position="51"/>
        <end position="61"/>
    </location>
</feature>
<evidence type="ECO:0000313" key="4">
    <source>
        <dbReference type="Proteomes" id="UP000295021"/>
    </source>
</evidence>
<dbReference type="AlphaFoldDB" id="A0AAX2QCF3"/>
<comment type="caution">
    <text evidence="3">The sequence shown here is derived from an EMBL/GenBank/DDBJ whole genome shotgun (WGS) entry which is preliminary data.</text>
</comment>
<accession>A0AAX2QCF3</accession>
<dbReference type="Proteomes" id="UP000295021">
    <property type="component" value="Unassembled WGS sequence"/>
</dbReference>
<gene>
    <name evidence="3" type="ORF">EV131_12034</name>
    <name evidence="2" type="ORF">FHS25_006367</name>
</gene>
<dbReference type="EMBL" id="SMBI01000020">
    <property type="protein sequence ID" value="TCU15020.1"/>
    <property type="molecule type" value="Genomic_DNA"/>
</dbReference>
<evidence type="ECO:0000313" key="3">
    <source>
        <dbReference type="EMBL" id="TCU15020.1"/>
    </source>
</evidence>
<reference evidence="2 5" key="2">
    <citation type="submission" date="2020-08" db="EMBL/GenBank/DDBJ databases">
        <title>Genomic Encyclopedia of Type Strains, Phase III (KMG-III): the genomes of soil and plant-associated and newly described type strains.</title>
        <authorList>
            <person name="Whitman W."/>
        </authorList>
    </citation>
    <scope>NUCLEOTIDE SEQUENCE [LARGE SCALE GENOMIC DNA]</scope>
    <source>
        <strain evidence="2 5">CECT 8280</strain>
    </source>
</reference>
<organism evidence="3 4">
    <name type="scientific">Rhizobium laguerreae</name>
    <dbReference type="NCBI Taxonomy" id="1076926"/>
    <lineage>
        <taxon>Bacteria</taxon>
        <taxon>Pseudomonadati</taxon>
        <taxon>Pseudomonadota</taxon>
        <taxon>Alphaproteobacteria</taxon>
        <taxon>Hyphomicrobiales</taxon>
        <taxon>Rhizobiaceae</taxon>
        <taxon>Rhizobium/Agrobacterium group</taxon>
        <taxon>Rhizobium</taxon>
    </lineage>
</organism>
<protein>
    <submittedName>
        <fullName evidence="3">Uncharacterized protein</fullName>
    </submittedName>
</protein>
<feature type="region of interest" description="Disordered" evidence="1">
    <location>
        <begin position="51"/>
        <end position="70"/>
    </location>
</feature>
<evidence type="ECO:0000313" key="5">
    <source>
        <dbReference type="Proteomes" id="UP000542811"/>
    </source>
</evidence>
<sequence length="215" mass="24136">MRHGVDARLSGEVRRQAERQLGIEDHPVRDEERRDHRLLLVVRRLNDGDRRHFRSGARRGRNQQQRQPIAGGKVDTIDIIKLVRGFGEIGDELCRIQRAAAADRHDSVDAALAADFCCRFDNMRWRVDDHAVEHGARDAGFGNRRFRIARQPGRPHLLVGDEQHMGGLVALEELADLAGRAFPETDVGRGLESDGHVFGPFVWLSRAAGPAARPL</sequence>
<evidence type="ECO:0000256" key="1">
    <source>
        <dbReference type="SAM" id="MobiDB-lite"/>
    </source>
</evidence>
<keyword evidence="5" id="KW-1185">Reference proteome</keyword>